<feature type="transmembrane region" description="Helical" evidence="6">
    <location>
        <begin position="6"/>
        <end position="26"/>
    </location>
</feature>
<dbReference type="InterPro" id="IPR050586">
    <property type="entry name" value="CPA3_Na-H_Antiporter_D"/>
</dbReference>
<feature type="domain" description="NADH:quinone oxidoreductase/Mrp antiporter transmembrane" evidence="7">
    <location>
        <begin position="131"/>
        <end position="440"/>
    </location>
</feature>
<feature type="transmembrane region" description="Helical" evidence="6">
    <location>
        <begin position="82"/>
        <end position="100"/>
    </location>
</feature>
<feature type="transmembrane region" description="Helical" evidence="6">
    <location>
        <begin position="263"/>
        <end position="282"/>
    </location>
</feature>
<feature type="transmembrane region" description="Helical" evidence="6">
    <location>
        <begin position="209"/>
        <end position="232"/>
    </location>
</feature>
<dbReference type="PANTHER" id="PTHR42703">
    <property type="entry name" value="NADH DEHYDROGENASE"/>
    <property type="match status" value="1"/>
</dbReference>
<dbReference type="GeneID" id="7171096"/>
<sequence>MSPHVIGLIPFIPVLGAFLTPLVYLVSRSRLTVFAHGVLFTLITLALSILGFIQAYESDAPQAYLMGGWPPPLGITYTLDKLTGILVLTTSLVLTVIMVYSVEYIVDDGYPWYVTLMLGVFSGILGVIMTSDVFNLFVMLEVTGVSSYGLVMYYRHRAGPIVSGIKYAFVGAMGTTLYLLALAIIYNVYGSLNLIDLSLKTHGYRGSSITYMGTGYDAVSIGLIMAISFWTFSIKSGVFPNHFWLPDAHPAAPSPVSAMLSGLVVNTGAVGLYKILYLIYGGSILDSLTPARDAISFLIVLTGAFSAIIGALLMNIQEDVKRMIAYSTVMNTGYIFMGIGILSPFGILAFLYYTVVHSLAKSTLFLSTGLLIKYTGSRRINELAGSFKTHIIPGVASVISLLTLSGIPPLPGFLGKLLLYNALFSYNPVFAIVMLIASAIGLLAYMRLFFILVFEAPTRKTIGKRFLLSEASTLAIALFTSIVGILLLFRQDFFDALFMESVNQVADVVKYMEQLASSLI</sequence>
<feature type="transmembrane region" description="Helical" evidence="6">
    <location>
        <begin position="112"/>
        <end position="130"/>
    </location>
</feature>
<dbReference type="GO" id="GO:0005886">
    <property type="term" value="C:plasma membrane"/>
    <property type="evidence" value="ECO:0007669"/>
    <property type="project" value="UniProtKB-SubCell"/>
</dbReference>
<dbReference type="InterPro" id="IPR003918">
    <property type="entry name" value="NADH_UbQ_OxRdtase"/>
</dbReference>
<dbReference type="EMBL" id="CP001140">
    <property type="protein sequence ID" value="ACL11299.1"/>
    <property type="molecule type" value="Genomic_DNA"/>
</dbReference>
<dbReference type="PANTHER" id="PTHR42703:SF1">
    <property type="entry name" value="NA(+)_H(+) ANTIPORTER SUBUNIT D1"/>
    <property type="match status" value="1"/>
</dbReference>
<keyword evidence="5 6" id="KW-0472">Membrane</keyword>
<protein>
    <submittedName>
        <fullName evidence="8">Formate hydrogenlyase subunit 3/Multisubunit Na+/H+ antiporter, MnhD subunit</fullName>
    </submittedName>
</protein>
<evidence type="ECO:0000259" key="7">
    <source>
        <dbReference type="Pfam" id="PF00361"/>
    </source>
</evidence>
<dbReference type="GO" id="GO:0016829">
    <property type="term" value="F:lyase activity"/>
    <property type="evidence" value="ECO:0007669"/>
    <property type="project" value="UniProtKB-KW"/>
</dbReference>
<feature type="transmembrane region" description="Helical" evidence="6">
    <location>
        <begin position="466"/>
        <end position="489"/>
    </location>
</feature>
<dbReference type="GO" id="GO:0008137">
    <property type="term" value="F:NADH dehydrogenase (ubiquinone) activity"/>
    <property type="evidence" value="ECO:0007669"/>
    <property type="project" value="InterPro"/>
</dbReference>
<feature type="transmembrane region" description="Helical" evidence="6">
    <location>
        <begin position="33"/>
        <end position="56"/>
    </location>
</feature>
<organism evidence="8 9">
    <name type="scientific">Desulfurococcus amylolyticus (strain DSM 18924 / JCM 16383 / VKM B-2413 / 1221n)</name>
    <name type="common">Desulfurococcus kamchatkensis</name>
    <dbReference type="NCBI Taxonomy" id="490899"/>
    <lineage>
        <taxon>Archaea</taxon>
        <taxon>Thermoproteota</taxon>
        <taxon>Thermoprotei</taxon>
        <taxon>Desulfurococcales</taxon>
        <taxon>Desulfurococcaceae</taxon>
        <taxon>Desulfurococcus</taxon>
    </lineage>
</organism>
<evidence type="ECO:0000256" key="6">
    <source>
        <dbReference type="SAM" id="Phobius"/>
    </source>
</evidence>
<evidence type="ECO:0000256" key="4">
    <source>
        <dbReference type="ARBA" id="ARBA00022989"/>
    </source>
</evidence>
<dbReference type="GO" id="GO:0042773">
    <property type="term" value="P:ATP synthesis coupled electron transport"/>
    <property type="evidence" value="ECO:0007669"/>
    <property type="project" value="InterPro"/>
</dbReference>
<dbReference type="Proteomes" id="UP000006903">
    <property type="component" value="Chromosome"/>
</dbReference>
<feature type="transmembrane region" description="Helical" evidence="6">
    <location>
        <begin position="136"/>
        <end position="155"/>
    </location>
</feature>
<feature type="transmembrane region" description="Helical" evidence="6">
    <location>
        <begin position="430"/>
        <end position="454"/>
    </location>
</feature>
<reference evidence="8 9" key="1">
    <citation type="journal article" date="2009" name="J. Bacteriol.">
        <title>Complete genome sequence of the anaerobic, protein-degrading hyperthermophilic crenarchaeon Desulfurococcus kamchatkensis.</title>
        <authorList>
            <person name="Ravin N.V."/>
            <person name="Mardanov A.V."/>
            <person name="Beletsky A.V."/>
            <person name="Kublanov I.V."/>
            <person name="Kolganova T.V."/>
            <person name="Lebedinsky A.V."/>
            <person name="Chernyh N.A."/>
            <person name="Bonch-Osmolovskaya E.A."/>
            <person name="Skryabin K.G."/>
        </authorList>
    </citation>
    <scope>NUCLEOTIDE SEQUENCE [LARGE SCALE GENOMIC DNA]</scope>
    <source>
        <strain evidence="9">DSM 18924 / JCM 16383 / VKM B-2413 / 1221n</strain>
    </source>
</reference>
<name>B8D5B8_DESA1</name>
<evidence type="ECO:0000313" key="9">
    <source>
        <dbReference type="Proteomes" id="UP000006903"/>
    </source>
</evidence>
<dbReference type="RefSeq" id="WP_012608640.1">
    <property type="nucleotide sequence ID" value="NC_011766.1"/>
</dbReference>
<dbReference type="PRINTS" id="PR01437">
    <property type="entry name" value="NUOXDRDTASE4"/>
</dbReference>
<comment type="subcellular location">
    <subcellularLocation>
        <location evidence="1">Cell membrane</location>
        <topology evidence="1">Multi-pass membrane protein</topology>
    </subcellularLocation>
</comment>
<evidence type="ECO:0000256" key="5">
    <source>
        <dbReference type="ARBA" id="ARBA00023136"/>
    </source>
</evidence>
<evidence type="ECO:0000313" key="8">
    <source>
        <dbReference type="EMBL" id="ACL11299.1"/>
    </source>
</evidence>
<dbReference type="Pfam" id="PF00361">
    <property type="entry name" value="Proton_antipo_M"/>
    <property type="match status" value="1"/>
</dbReference>
<keyword evidence="2" id="KW-1003">Cell membrane</keyword>
<keyword evidence="8" id="KW-0456">Lyase</keyword>
<keyword evidence="4 6" id="KW-1133">Transmembrane helix</keyword>
<dbReference type="STRING" id="490899.DKAM_0973"/>
<feature type="transmembrane region" description="Helical" evidence="6">
    <location>
        <begin position="167"/>
        <end position="189"/>
    </location>
</feature>
<feature type="transmembrane region" description="Helical" evidence="6">
    <location>
        <begin position="294"/>
        <end position="313"/>
    </location>
</feature>
<dbReference type="eggNOG" id="arCOG01537">
    <property type="taxonomic scope" value="Archaea"/>
</dbReference>
<feature type="transmembrane region" description="Helical" evidence="6">
    <location>
        <begin position="359"/>
        <end position="377"/>
    </location>
</feature>
<dbReference type="InterPro" id="IPR001750">
    <property type="entry name" value="ND/Mrp_TM"/>
</dbReference>
<evidence type="ECO:0000256" key="3">
    <source>
        <dbReference type="ARBA" id="ARBA00022692"/>
    </source>
</evidence>
<feature type="transmembrane region" description="Helical" evidence="6">
    <location>
        <begin position="389"/>
        <end position="410"/>
    </location>
</feature>
<dbReference type="HOGENOM" id="CLU_007100_9_5_2"/>
<keyword evidence="3 6" id="KW-0812">Transmembrane</keyword>
<proteinExistence type="predicted"/>
<gene>
    <name evidence="8" type="ordered locus">DKAM_0973</name>
</gene>
<evidence type="ECO:0000256" key="1">
    <source>
        <dbReference type="ARBA" id="ARBA00004651"/>
    </source>
</evidence>
<dbReference type="KEGG" id="dka:DKAM_0973"/>
<accession>B8D5B8</accession>
<feature type="transmembrane region" description="Helical" evidence="6">
    <location>
        <begin position="334"/>
        <end position="353"/>
    </location>
</feature>
<dbReference type="AlphaFoldDB" id="B8D5B8"/>
<evidence type="ECO:0000256" key="2">
    <source>
        <dbReference type="ARBA" id="ARBA00022475"/>
    </source>
</evidence>